<feature type="transmembrane region" description="Helical" evidence="1">
    <location>
        <begin position="336"/>
        <end position="358"/>
    </location>
</feature>
<evidence type="ECO:0000256" key="1">
    <source>
        <dbReference type="SAM" id="Phobius"/>
    </source>
</evidence>
<feature type="transmembrane region" description="Helical" evidence="1">
    <location>
        <begin position="211"/>
        <end position="229"/>
    </location>
</feature>
<accession>A0A5C7EPG7</accession>
<dbReference type="EMBL" id="VPFL01000001">
    <property type="protein sequence ID" value="TXF13785.1"/>
    <property type="molecule type" value="Genomic_DNA"/>
</dbReference>
<evidence type="ECO:0000259" key="2">
    <source>
        <dbReference type="Pfam" id="PF04892"/>
    </source>
</evidence>
<sequence>MCDGSDEVQTPTLRPFRLSLYAALAYTLLIAYASLAPFTGWRAPGRPLLDFVLAPWPRYVTRGDVLINMAAYLPFGFLIAVSLPRRLPKPAAVIIASLLGVALSFSMELGQQFVPGRIASNLDLLTNGAGAFLGAALAVPLLNRPATLSTLTGLRDDWFHTGRAADAGLVLVALFFFGQANPSLPWMTSRVFEAAVPLERLHAQAFSFTEWGLAIANTLALCILISLVVPRSRPRLWLCTVVLVAIGLGKLLSAHLLLKSEAVFQWLNVEASLGVAYGLAFAHLAFRLRRAFRVWVGMASTAASLVLAYAFEHAAATSTVLRLFDWRYGHLLNFNGITRFVAELWPVLAAAYFALAWLQLRKKKATTG</sequence>
<protein>
    <recommendedName>
        <fullName evidence="2">VanZ-like domain-containing protein</fullName>
    </recommendedName>
</protein>
<keyword evidence="1" id="KW-0472">Membrane</keyword>
<gene>
    <name evidence="3" type="ORF">FR698_01390</name>
</gene>
<dbReference type="InterPro" id="IPR006976">
    <property type="entry name" value="VanZ-like"/>
</dbReference>
<organism evidence="3 4">
    <name type="scientific">Pelomicrobium methylotrophicum</name>
    <dbReference type="NCBI Taxonomy" id="2602750"/>
    <lineage>
        <taxon>Bacteria</taxon>
        <taxon>Pseudomonadati</taxon>
        <taxon>Pseudomonadota</taxon>
        <taxon>Hydrogenophilia</taxon>
        <taxon>Hydrogenophilia incertae sedis</taxon>
        <taxon>Pelomicrobium</taxon>
    </lineage>
</organism>
<keyword evidence="1" id="KW-1133">Transmembrane helix</keyword>
<evidence type="ECO:0000313" key="3">
    <source>
        <dbReference type="EMBL" id="TXF13785.1"/>
    </source>
</evidence>
<dbReference type="Pfam" id="PF04892">
    <property type="entry name" value="VanZ"/>
    <property type="match status" value="1"/>
</dbReference>
<dbReference type="Proteomes" id="UP000321201">
    <property type="component" value="Unassembled WGS sequence"/>
</dbReference>
<feature type="transmembrane region" description="Helical" evidence="1">
    <location>
        <begin position="294"/>
        <end position="316"/>
    </location>
</feature>
<feature type="domain" description="VanZ-like" evidence="2">
    <location>
        <begin position="35"/>
        <end position="139"/>
    </location>
</feature>
<reference evidence="3 4" key="1">
    <citation type="submission" date="2019-08" db="EMBL/GenBank/DDBJ databases">
        <title>Pelomicrobium methylotrophicum gen. nov., sp. nov. a moderately thermophilic, facultatively anaerobic, lithoautotrophic and methylotrophic bacterium isolated from a terrestrial mud volcano.</title>
        <authorList>
            <person name="Slobodkina G.B."/>
            <person name="Merkel A.Y."/>
            <person name="Slobodkin A.I."/>
        </authorList>
    </citation>
    <scope>NUCLEOTIDE SEQUENCE [LARGE SCALE GENOMIC DNA]</scope>
    <source>
        <strain evidence="3 4">SM250</strain>
    </source>
</reference>
<evidence type="ECO:0000313" key="4">
    <source>
        <dbReference type="Proteomes" id="UP000321201"/>
    </source>
</evidence>
<feature type="transmembrane region" description="Helical" evidence="1">
    <location>
        <begin position="236"/>
        <end position="257"/>
    </location>
</feature>
<dbReference type="InParanoid" id="A0A5C7EPG7"/>
<feature type="transmembrane region" description="Helical" evidence="1">
    <location>
        <begin position="20"/>
        <end position="41"/>
    </location>
</feature>
<proteinExistence type="predicted"/>
<comment type="caution">
    <text evidence="3">The sequence shown here is derived from an EMBL/GenBank/DDBJ whole genome shotgun (WGS) entry which is preliminary data.</text>
</comment>
<feature type="transmembrane region" description="Helical" evidence="1">
    <location>
        <begin position="263"/>
        <end position="282"/>
    </location>
</feature>
<feature type="transmembrane region" description="Helical" evidence="1">
    <location>
        <begin position="90"/>
        <end position="109"/>
    </location>
</feature>
<feature type="transmembrane region" description="Helical" evidence="1">
    <location>
        <begin position="124"/>
        <end position="143"/>
    </location>
</feature>
<dbReference type="OrthoDB" id="9780818at2"/>
<dbReference type="RefSeq" id="WP_147798370.1">
    <property type="nucleotide sequence ID" value="NZ_VPFL01000001.1"/>
</dbReference>
<name>A0A5C7EPG7_9PROT</name>
<keyword evidence="1" id="KW-0812">Transmembrane</keyword>
<feature type="transmembrane region" description="Helical" evidence="1">
    <location>
        <begin position="164"/>
        <end position="180"/>
    </location>
</feature>
<keyword evidence="4" id="KW-1185">Reference proteome</keyword>
<dbReference type="AlphaFoldDB" id="A0A5C7EPG7"/>
<feature type="transmembrane region" description="Helical" evidence="1">
    <location>
        <begin position="65"/>
        <end position="83"/>
    </location>
</feature>